<gene>
    <name evidence="2" type="ORF">J2S13_002088</name>
</gene>
<dbReference type="AlphaFoldDB" id="A0AAJ1WJH0"/>
<evidence type="ECO:0000313" key="2">
    <source>
        <dbReference type="EMBL" id="MDQ0215670.1"/>
    </source>
</evidence>
<dbReference type="RefSeq" id="WP_307257669.1">
    <property type="nucleotide sequence ID" value="NZ_JAUSUC010000024.1"/>
</dbReference>
<accession>A0AAJ1WJH0</accession>
<comment type="caution">
    <text evidence="2">The sequence shown here is derived from an EMBL/GenBank/DDBJ whole genome shotgun (WGS) entry which is preliminary data.</text>
</comment>
<dbReference type="Pfam" id="PF10026">
    <property type="entry name" value="DUF2268"/>
    <property type="match status" value="1"/>
</dbReference>
<organism evidence="2 3">
    <name type="scientific">Oikeobacillus pervagus</name>
    <dbReference type="NCBI Taxonomy" id="1325931"/>
    <lineage>
        <taxon>Bacteria</taxon>
        <taxon>Bacillati</taxon>
        <taxon>Bacillota</taxon>
        <taxon>Bacilli</taxon>
        <taxon>Bacillales</taxon>
        <taxon>Bacillaceae</taxon>
        <taxon>Oikeobacillus</taxon>
    </lineage>
</organism>
<feature type="domain" description="DUF2268" evidence="1">
    <location>
        <begin position="62"/>
        <end position="249"/>
    </location>
</feature>
<dbReference type="EMBL" id="JAUSUC010000024">
    <property type="protein sequence ID" value="MDQ0215670.1"/>
    <property type="molecule type" value="Genomic_DNA"/>
</dbReference>
<protein>
    <submittedName>
        <fullName evidence="2">Uncharacterized protein YjaZ</fullName>
    </submittedName>
</protein>
<keyword evidence="3" id="KW-1185">Reference proteome</keyword>
<evidence type="ECO:0000259" key="1">
    <source>
        <dbReference type="Pfam" id="PF10026"/>
    </source>
</evidence>
<reference evidence="2" key="1">
    <citation type="submission" date="2023-07" db="EMBL/GenBank/DDBJ databases">
        <title>Genomic Encyclopedia of Type Strains, Phase IV (KMG-IV): sequencing the most valuable type-strain genomes for metagenomic binning, comparative biology and taxonomic classification.</title>
        <authorList>
            <person name="Goeker M."/>
        </authorList>
    </citation>
    <scope>NUCLEOTIDE SEQUENCE</scope>
    <source>
        <strain evidence="2">DSM 23947</strain>
    </source>
</reference>
<evidence type="ECO:0000313" key="3">
    <source>
        <dbReference type="Proteomes" id="UP001237207"/>
    </source>
</evidence>
<proteinExistence type="predicted"/>
<name>A0AAJ1WJH0_9BACI</name>
<dbReference type="Proteomes" id="UP001237207">
    <property type="component" value="Unassembled WGS sequence"/>
</dbReference>
<sequence>MTVIDTKKYLDQWFDQPITLLEKLLNRKDAQHFYRYLQFFGMYRPSKKAETDYMKLKELHAWELIEEYEQKYQSLWDGCKKNIYIFPLQSRRSFLLEDKSGVTFPDEMYFFLSPIEDHQKEWEALFVHEYHHINRLNKLKDTTDQWVLRDSLILEGLAELAVSEYCGEQYVSDYSMKYSKDQIHYFWEKYMKNHLHVKKSDPLHDDLLFGRKFYPKFMGYAIGYYVIKHMSEERKFHTIEKLSTPSSQFEIEQCF</sequence>
<dbReference type="InterPro" id="IPR018728">
    <property type="entry name" value="DUF2268"/>
</dbReference>